<name>A0A8J3SSN1_9ACTN</name>
<sequence>MMDGLRVQLSDDDVRGDPVEGPESISSALALIGRLTQTDIGADWFLARHSRLRDSSWRPPMP</sequence>
<comment type="caution">
    <text evidence="2">The sequence shown here is derived from an EMBL/GenBank/DDBJ whole genome shotgun (WGS) entry which is preliminary data.</text>
</comment>
<dbReference type="Proteomes" id="UP000619788">
    <property type="component" value="Unassembled WGS sequence"/>
</dbReference>
<organism evidence="2 3">
    <name type="scientific">Planobispora siamensis</name>
    <dbReference type="NCBI Taxonomy" id="936338"/>
    <lineage>
        <taxon>Bacteria</taxon>
        <taxon>Bacillati</taxon>
        <taxon>Actinomycetota</taxon>
        <taxon>Actinomycetes</taxon>
        <taxon>Streptosporangiales</taxon>
        <taxon>Streptosporangiaceae</taxon>
        <taxon>Planobispora</taxon>
    </lineage>
</organism>
<keyword evidence="3" id="KW-1185">Reference proteome</keyword>
<protein>
    <submittedName>
        <fullName evidence="2">Uncharacterized protein</fullName>
    </submittedName>
</protein>
<dbReference type="EMBL" id="BOOJ01000093">
    <property type="protein sequence ID" value="GIH97674.1"/>
    <property type="molecule type" value="Genomic_DNA"/>
</dbReference>
<evidence type="ECO:0000313" key="3">
    <source>
        <dbReference type="Proteomes" id="UP000619788"/>
    </source>
</evidence>
<feature type="region of interest" description="Disordered" evidence="1">
    <location>
        <begin position="1"/>
        <end position="22"/>
    </location>
</feature>
<evidence type="ECO:0000313" key="2">
    <source>
        <dbReference type="EMBL" id="GIH97674.1"/>
    </source>
</evidence>
<evidence type="ECO:0000256" key="1">
    <source>
        <dbReference type="SAM" id="MobiDB-lite"/>
    </source>
</evidence>
<dbReference type="AlphaFoldDB" id="A0A8J3SSN1"/>
<proteinExistence type="predicted"/>
<accession>A0A8J3SSN1</accession>
<gene>
    <name evidence="2" type="ORF">Psi01_83040</name>
</gene>
<dbReference type="RefSeq" id="WP_204069662.1">
    <property type="nucleotide sequence ID" value="NZ_BOOJ01000093.1"/>
</dbReference>
<reference evidence="2 3" key="1">
    <citation type="submission" date="2021-01" db="EMBL/GenBank/DDBJ databases">
        <title>Whole genome shotgun sequence of Planobispora siamensis NBRC 107568.</title>
        <authorList>
            <person name="Komaki H."/>
            <person name="Tamura T."/>
        </authorList>
    </citation>
    <scope>NUCLEOTIDE SEQUENCE [LARGE SCALE GENOMIC DNA]</scope>
    <source>
        <strain evidence="2 3">NBRC 107568</strain>
    </source>
</reference>